<evidence type="ECO:0000313" key="1">
    <source>
        <dbReference type="Proteomes" id="UP000887563"/>
    </source>
</evidence>
<dbReference type="PANTHER" id="PTHR19871">
    <property type="entry name" value="BETA TRANSDUCIN-RELATED PROTEIN"/>
    <property type="match status" value="1"/>
</dbReference>
<dbReference type="Gene3D" id="3.40.50.300">
    <property type="entry name" value="P-loop containing nucleotide triphosphate hydrolases"/>
    <property type="match status" value="1"/>
</dbReference>
<reference evidence="2" key="1">
    <citation type="submission" date="2022-11" db="UniProtKB">
        <authorList>
            <consortium name="WormBaseParasite"/>
        </authorList>
    </citation>
    <scope>IDENTIFICATION</scope>
</reference>
<sequence length="606" mass="68535">MFKSDKLQHQSSKKSKEKFLKDHHQQHGGAFVIKRPAHLRSAAIDSPATSSQNDSQILSSHVLLAVFPSLEEFTHEREVLRGVLTDLQQYFCDLDIELECCTLFEKGDILKCMDDYLLLADTLSGPNSTALVFVGDRYGEELLPIEISSFEFNALKEAALELADDAGLLLEQFYHLDRTREPQVYQLIANRDPVGARKLCNGIKRCAARAFEDGAFGHLNITQEDQKSNTHFTKSFIELCANAAKANAHSLIISRRFENIPATSSGMERLMDPSGSEAAKRLNFYKNKISSANNKTAEQQYLSFLLDLKGLNLNSWSRTREGINYFKELSSKLIEKIKTIILKIYPEYLINEQQQRLLPPTPKLSVLEQQLKIARAEETIHNAHLLSRTPKYWIPRKRLDTQIDSIITKISQLLKEQNSNNSTFYIQFYGLPGSGKTATLCRLRQLLENKFGKKDEDDGNESSSLPTFVFITRFIHLTDGAVFANEMLRNIFLSVCDKLKRPDLATAFIKAFHIKAILATAKTSFGTQQSPIIFILLDDVNLIKFGRTLGRIKHILKKLLPNICFICTSSSNISIPIFAPHTMELLELASPTLDEVIKQPLSPSFF</sequence>
<organism evidence="1 2">
    <name type="scientific">Meloidogyne incognita</name>
    <name type="common">Southern root-knot nematode worm</name>
    <name type="synonym">Oxyuris incognita</name>
    <dbReference type="NCBI Taxonomy" id="6306"/>
    <lineage>
        <taxon>Eukaryota</taxon>
        <taxon>Metazoa</taxon>
        <taxon>Ecdysozoa</taxon>
        <taxon>Nematoda</taxon>
        <taxon>Chromadorea</taxon>
        <taxon>Rhabditida</taxon>
        <taxon>Tylenchina</taxon>
        <taxon>Tylenchomorpha</taxon>
        <taxon>Tylenchoidea</taxon>
        <taxon>Meloidogynidae</taxon>
        <taxon>Meloidogyninae</taxon>
        <taxon>Meloidogyne</taxon>
        <taxon>Meloidogyne incognita group</taxon>
    </lineage>
</organism>
<dbReference type="PANTHER" id="PTHR19871:SF38">
    <property type="entry name" value="PROTEIN QUI-1"/>
    <property type="match status" value="1"/>
</dbReference>
<dbReference type="InterPro" id="IPR052752">
    <property type="entry name" value="NACHT-WD_repeat"/>
</dbReference>
<dbReference type="WBParaSite" id="Minc3s02493g30312">
    <property type="protein sequence ID" value="Minc3s02493g30312"/>
    <property type="gene ID" value="Minc3s02493g30312"/>
</dbReference>
<name>A0A914MV32_MELIC</name>
<dbReference type="AlphaFoldDB" id="A0A914MV32"/>
<dbReference type="InterPro" id="IPR027417">
    <property type="entry name" value="P-loop_NTPase"/>
</dbReference>
<proteinExistence type="predicted"/>
<accession>A0A914MV32</accession>
<keyword evidence="1" id="KW-1185">Reference proteome</keyword>
<protein>
    <submittedName>
        <fullName evidence="2">NACHT domain-containing protein</fullName>
    </submittedName>
</protein>
<evidence type="ECO:0000313" key="2">
    <source>
        <dbReference type="WBParaSite" id="Minc3s02493g30312"/>
    </source>
</evidence>
<dbReference type="Proteomes" id="UP000887563">
    <property type="component" value="Unplaced"/>
</dbReference>
<dbReference type="SUPFAM" id="SSF52540">
    <property type="entry name" value="P-loop containing nucleoside triphosphate hydrolases"/>
    <property type="match status" value="1"/>
</dbReference>